<dbReference type="RefSeq" id="WP_238183731.1">
    <property type="nucleotide sequence ID" value="NZ_BPRB01000193.1"/>
</dbReference>
<protein>
    <submittedName>
        <fullName evidence="1">Uncharacterized protein</fullName>
    </submittedName>
</protein>
<keyword evidence="2" id="KW-1185">Reference proteome</keyword>
<evidence type="ECO:0000313" key="1">
    <source>
        <dbReference type="EMBL" id="GJE61160.1"/>
    </source>
</evidence>
<organism evidence="1 2">
    <name type="scientific">Methylobacterium trifolii</name>
    <dbReference type="NCBI Taxonomy" id="1003092"/>
    <lineage>
        <taxon>Bacteria</taxon>
        <taxon>Pseudomonadati</taxon>
        <taxon>Pseudomonadota</taxon>
        <taxon>Alphaproteobacteria</taxon>
        <taxon>Hyphomicrobiales</taxon>
        <taxon>Methylobacteriaceae</taxon>
        <taxon>Methylobacterium</taxon>
    </lineage>
</organism>
<reference evidence="1" key="1">
    <citation type="journal article" date="2021" name="Front. Microbiol.">
        <title>Comprehensive Comparative Genomics and Phenotyping of Methylobacterium Species.</title>
        <authorList>
            <person name="Alessa O."/>
            <person name="Ogura Y."/>
            <person name="Fujitani Y."/>
            <person name="Takami H."/>
            <person name="Hayashi T."/>
            <person name="Sahin N."/>
            <person name="Tani A."/>
        </authorList>
    </citation>
    <scope>NUCLEOTIDE SEQUENCE</scope>
    <source>
        <strain evidence="1">DSM 23632</strain>
    </source>
</reference>
<proteinExistence type="predicted"/>
<evidence type="ECO:0000313" key="2">
    <source>
        <dbReference type="Proteomes" id="UP001055057"/>
    </source>
</evidence>
<sequence>MTELLEKAVAAVRRMPSAEQDSIAEAMLSLAGIGELLEIEPEHRAAVLEGMAQAAQGAFADGDASEIVARAFRRART</sequence>
<comment type="caution">
    <text evidence="1">The sequence shown here is derived from an EMBL/GenBank/DDBJ whole genome shotgun (WGS) entry which is preliminary data.</text>
</comment>
<dbReference type="EMBL" id="BPRB01000193">
    <property type="protein sequence ID" value="GJE61160.1"/>
    <property type="molecule type" value="Genomic_DNA"/>
</dbReference>
<reference evidence="1" key="2">
    <citation type="submission" date="2021-08" db="EMBL/GenBank/DDBJ databases">
        <authorList>
            <person name="Tani A."/>
            <person name="Ola A."/>
            <person name="Ogura Y."/>
            <person name="Katsura K."/>
            <person name="Hayashi T."/>
        </authorList>
    </citation>
    <scope>NUCLEOTIDE SEQUENCE</scope>
    <source>
        <strain evidence="1">DSM 23632</strain>
    </source>
</reference>
<gene>
    <name evidence="1" type="ORF">MPOCJGCO_3281</name>
</gene>
<dbReference type="Proteomes" id="UP001055057">
    <property type="component" value="Unassembled WGS sequence"/>
</dbReference>
<accession>A0ABQ4U5Q3</accession>
<name>A0ABQ4U5Q3_9HYPH</name>